<feature type="region of interest" description="Disordered" evidence="1">
    <location>
        <begin position="1"/>
        <end position="39"/>
    </location>
</feature>
<sequence length="244" mass="28534">MFPRGEPLQWNSETTRDEGGLDSNCSMFQPRNNNDDDSPEYWKRKAAEERGDLQLSIINRKTDWMPMEPRKNLTPLERRVNDLTDKDKRLLAPFVPIDSLNQAERLDTFKTPQYPELKKYKRRQARRCKNNFGEKKARTMANYKVTKKESFSNALKITVRRRDSLVVLKMADPTLVKKTTYQEYMLQAADNIIIRLVSFFSQSANKAGHCPHHHSSHDHSSDDHCSHNHCEASYDDQRPINSEH</sequence>
<proteinExistence type="predicted"/>
<accession>A0A226EC36</accession>
<feature type="compositionally biased region" description="Basic and acidic residues" evidence="1">
    <location>
        <begin position="217"/>
        <end position="226"/>
    </location>
</feature>
<keyword evidence="3" id="KW-1185">Reference proteome</keyword>
<evidence type="ECO:0000256" key="1">
    <source>
        <dbReference type="SAM" id="MobiDB-lite"/>
    </source>
</evidence>
<feature type="compositionally biased region" description="Polar residues" evidence="1">
    <location>
        <begin position="23"/>
        <end position="32"/>
    </location>
</feature>
<dbReference type="EMBL" id="LNIX01000005">
    <property type="protein sequence ID" value="OXA55135.1"/>
    <property type="molecule type" value="Genomic_DNA"/>
</dbReference>
<comment type="caution">
    <text evidence="2">The sequence shown here is derived from an EMBL/GenBank/DDBJ whole genome shotgun (WGS) entry which is preliminary data.</text>
</comment>
<evidence type="ECO:0000313" key="2">
    <source>
        <dbReference type="EMBL" id="OXA55135.1"/>
    </source>
</evidence>
<protein>
    <submittedName>
        <fullName evidence="2">Uncharacterized protein</fullName>
    </submittedName>
</protein>
<name>A0A226EC36_FOLCA</name>
<evidence type="ECO:0000313" key="3">
    <source>
        <dbReference type="Proteomes" id="UP000198287"/>
    </source>
</evidence>
<dbReference type="AlphaFoldDB" id="A0A226EC36"/>
<feature type="region of interest" description="Disordered" evidence="1">
    <location>
        <begin position="207"/>
        <end position="226"/>
    </location>
</feature>
<gene>
    <name evidence="2" type="ORF">Fcan01_11745</name>
</gene>
<reference evidence="2 3" key="1">
    <citation type="submission" date="2015-12" db="EMBL/GenBank/DDBJ databases">
        <title>The genome of Folsomia candida.</title>
        <authorList>
            <person name="Faddeeva A."/>
            <person name="Derks M.F."/>
            <person name="Anvar Y."/>
            <person name="Smit S."/>
            <person name="Van Straalen N."/>
            <person name="Roelofs D."/>
        </authorList>
    </citation>
    <scope>NUCLEOTIDE SEQUENCE [LARGE SCALE GENOMIC DNA]</scope>
    <source>
        <strain evidence="2 3">VU population</strain>
        <tissue evidence="2">Whole body</tissue>
    </source>
</reference>
<organism evidence="2 3">
    <name type="scientific">Folsomia candida</name>
    <name type="common">Springtail</name>
    <dbReference type="NCBI Taxonomy" id="158441"/>
    <lineage>
        <taxon>Eukaryota</taxon>
        <taxon>Metazoa</taxon>
        <taxon>Ecdysozoa</taxon>
        <taxon>Arthropoda</taxon>
        <taxon>Hexapoda</taxon>
        <taxon>Collembola</taxon>
        <taxon>Entomobryomorpha</taxon>
        <taxon>Isotomoidea</taxon>
        <taxon>Isotomidae</taxon>
        <taxon>Proisotominae</taxon>
        <taxon>Folsomia</taxon>
    </lineage>
</organism>
<dbReference type="Proteomes" id="UP000198287">
    <property type="component" value="Unassembled WGS sequence"/>
</dbReference>